<dbReference type="EMBL" id="BK013701">
    <property type="protein sequence ID" value="DAD51041.1"/>
    <property type="molecule type" value="Genomic_RNA"/>
</dbReference>
<accession>A0A8S5L081</accession>
<evidence type="ECO:0000313" key="5">
    <source>
        <dbReference type="Proteomes" id="UP000680107"/>
    </source>
</evidence>
<comment type="subcellular location">
    <subcellularLocation>
        <location evidence="1">Virion</location>
    </subcellularLocation>
</comment>
<evidence type="ECO:0000313" key="4">
    <source>
        <dbReference type="EMBL" id="DAD51041.1"/>
    </source>
</evidence>
<evidence type="ECO:0000256" key="3">
    <source>
        <dbReference type="ARBA" id="ARBA00022844"/>
    </source>
</evidence>
<evidence type="ECO:0000256" key="2">
    <source>
        <dbReference type="ARBA" id="ARBA00022561"/>
    </source>
</evidence>
<keyword evidence="5" id="KW-1185">Reference proteome</keyword>
<dbReference type="GeneID" id="80398043"/>
<name>A0A8S5L081_9VIRU</name>
<dbReference type="GO" id="GO:0019028">
    <property type="term" value="C:viral capsid"/>
    <property type="evidence" value="ECO:0007669"/>
    <property type="project" value="UniProtKB-KW"/>
</dbReference>
<dbReference type="InterPro" id="IPR015954">
    <property type="entry name" value="Phage_RNA-type_capsid"/>
</dbReference>
<sequence length="136" mass="14877">MITNMANLALVDKAATPVTHQFTPAPSANGLPRWVDKEHNGGIAIGYAQVSYRIKEPVNGNGLYRHSLDFVFPKVDTTVPARPVLAGISRAKVEFTFPDVLNDQERKDIVQMVHMTLFQGSASTLGDNIAVQAQPY</sequence>
<organism evidence="4 5">
    <name type="scientific">ssRNA phage SRR6960797_2</name>
    <dbReference type="NCBI Taxonomy" id="2786562"/>
    <lineage>
        <taxon>Viruses</taxon>
        <taxon>Riboviria</taxon>
        <taxon>Orthornavirae</taxon>
        <taxon>Lenarviricota</taxon>
        <taxon>Leviviricetes</taxon>
        <taxon>Norzivirales</taxon>
        <taxon>Fiersviridae</taxon>
        <taxon>Upborqevirus</taxon>
        <taxon>Upborqevirus asiovivens</taxon>
        <taxon>Boloprevirus asiovivens</taxon>
    </lineage>
</organism>
<evidence type="ECO:0000256" key="1">
    <source>
        <dbReference type="ARBA" id="ARBA00004328"/>
    </source>
</evidence>
<dbReference type="RefSeq" id="YP_010769119.1">
    <property type="nucleotide sequence ID" value="NC_073883.1"/>
</dbReference>
<dbReference type="SUPFAM" id="SSF55405">
    <property type="entry name" value="RNA bacteriophage capsid protein"/>
    <property type="match status" value="1"/>
</dbReference>
<gene>
    <name evidence="4" type="primary">SRR6960797_2_2</name>
</gene>
<proteinExistence type="predicted"/>
<dbReference type="Gene3D" id="3.30.380.10">
    <property type="entry name" value="MS2 Viral Coat Protein"/>
    <property type="match status" value="1"/>
</dbReference>
<dbReference type="Proteomes" id="UP000680107">
    <property type="component" value="Segment"/>
</dbReference>
<dbReference type="KEGG" id="vg:80398043"/>
<protein>
    <submittedName>
        <fullName evidence="4">Coat protein</fullName>
    </submittedName>
</protein>
<keyword evidence="2 4" id="KW-0167">Capsid protein</keyword>
<reference evidence="4" key="1">
    <citation type="submission" date="2020-09" db="EMBL/GenBank/DDBJ databases">
        <title>Leviviricetes taxonomy.</title>
        <authorList>
            <person name="Stockdale S.R."/>
            <person name="Callanan J."/>
            <person name="Adriaenssens E.M."/>
            <person name="Kuhn J.H."/>
            <person name="Rumnieks J."/>
            <person name="Shkoporov A."/>
            <person name="Draper L.A."/>
            <person name="Ross P."/>
            <person name="Hill C."/>
        </authorList>
    </citation>
    <scope>NUCLEOTIDE SEQUENCE</scope>
</reference>
<keyword evidence="3" id="KW-0946">Virion</keyword>